<reference evidence="2 3" key="1">
    <citation type="journal article" date="2013" name="Genome Announc.">
        <title>Draft Genome Sequence of the Methanotrophic Gammaproteobacterium Methyloglobulus morosus DSM 22980 Strain KoM1.</title>
        <authorList>
            <person name="Poehlein A."/>
            <person name="Deutzmann J.S."/>
            <person name="Daniel R."/>
            <person name="Simeonova D.D."/>
        </authorList>
    </citation>
    <scope>NUCLEOTIDE SEQUENCE [LARGE SCALE GENOMIC DNA]</scope>
    <source>
        <strain evidence="2 3">KoM1</strain>
    </source>
</reference>
<evidence type="ECO:0000256" key="1">
    <source>
        <dbReference type="SAM" id="Phobius"/>
    </source>
</evidence>
<dbReference type="EMBL" id="AYLO01000159">
    <property type="protein sequence ID" value="ESS66956.1"/>
    <property type="molecule type" value="Genomic_DNA"/>
</dbReference>
<dbReference type="RefSeq" id="WP_023496491.1">
    <property type="nucleotide sequence ID" value="NZ_AYLO01000159.1"/>
</dbReference>
<sequence length="414" mass="46602">MKTLLRIVLGFIAAIIFVIVMMVFFGISNEPDVKLDWVMNQADIERAKKILHEGYKTRADEIGTIELSYADLNLAANYLLNRFTKGRALISLKENKLKFEVTAALPENRLGKYLNITFRLGNEDGNQLPTLTKFKAGKLLLPSKAAAFVIQTIIKHSKLNEYFLLATDPIKAVAIDDDKITITYHPSQATLDTARDFLAHNTTQYDHAKVYKSKLAEIIRQHDPDWRLSLAELLQPLFALAYQRASLDTAIEENRAIINTVNDYVNHSKSVATPIKPFYSAFIYKRNDLAQHFIGAAAITTSVNSEIAQVLGEEKELHDARDGSGFSFIDLAADKAGTRFGELAIASPRSARKLQEAMAGIKDYTDFMPDPRTLPEHMDEAEFNKRYGSTQSEAYQMMSKRIDELIAAMPIYKQ</sequence>
<name>V5DHR4_9GAMM</name>
<dbReference type="Proteomes" id="UP000017842">
    <property type="component" value="Unassembled WGS sequence"/>
</dbReference>
<protein>
    <submittedName>
        <fullName evidence="2">Uncharacterized protein</fullName>
    </submittedName>
</protein>
<keyword evidence="1" id="KW-0472">Membrane</keyword>
<gene>
    <name evidence="2" type="ORF">MGMO_174c00220</name>
</gene>
<evidence type="ECO:0000313" key="3">
    <source>
        <dbReference type="Proteomes" id="UP000017842"/>
    </source>
</evidence>
<accession>V5DHR4</accession>
<keyword evidence="3" id="KW-1185">Reference proteome</keyword>
<dbReference type="AlphaFoldDB" id="V5DHR4"/>
<feature type="transmembrane region" description="Helical" evidence="1">
    <location>
        <begin position="7"/>
        <end position="27"/>
    </location>
</feature>
<dbReference type="PATRIC" id="fig|1116472.3.peg.3891"/>
<evidence type="ECO:0000313" key="2">
    <source>
        <dbReference type="EMBL" id="ESS66956.1"/>
    </source>
</evidence>
<keyword evidence="1" id="KW-1133">Transmembrane helix</keyword>
<proteinExistence type="predicted"/>
<dbReference type="STRING" id="1116472.MGMO_174c00220"/>
<comment type="caution">
    <text evidence="2">The sequence shown here is derived from an EMBL/GenBank/DDBJ whole genome shotgun (WGS) entry which is preliminary data.</text>
</comment>
<dbReference type="eggNOG" id="COG5544">
    <property type="taxonomic scope" value="Bacteria"/>
</dbReference>
<keyword evidence="1" id="KW-0812">Transmembrane</keyword>
<dbReference type="OrthoDB" id="9997at2"/>
<organism evidence="2 3">
    <name type="scientific">Methyloglobulus morosus KoM1</name>
    <dbReference type="NCBI Taxonomy" id="1116472"/>
    <lineage>
        <taxon>Bacteria</taxon>
        <taxon>Pseudomonadati</taxon>
        <taxon>Pseudomonadota</taxon>
        <taxon>Gammaproteobacteria</taxon>
        <taxon>Methylococcales</taxon>
        <taxon>Methylococcaceae</taxon>
        <taxon>Methyloglobulus</taxon>
    </lineage>
</organism>